<organism evidence="3 4">
    <name type="scientific">Pelosinus propionicus DSM 13327</name>
    <dbReference type="NCBI Taxonomy" id="1123291"/>
    <lineage>
        <taxon>Bacteria</taxon>
        <taxon>Bacillati</taxon>
        <taxon>Bacillota</taxon>
        <taxon>Negativicutes</taxon>
        <taxon>Selenomonadales</taxon>
        <taxon>Sporomusaceae</taxon>
        <taxon>Pelosinus</taxon>
    </lineage>
</organism>
<dbReference type="InterPro" id="IPR013328">
    <property type="entry name" value="6PGD_dom2"/>
</dbReference>
<dbReference type="EMBL" id="FOTS01000016">
    <property type="protein sequence ID" value="SFL74954.1"/>
    <property type="molecule type" value="Genomic_DNA"/>
</dbReference>
<dbReference type="STRING" id="1123291.SAMN04490355_101641"/>
<accession>A0A1I4K888</accession>
<dbReference type="PANTHER" id="PTHR43060">
    <property type="entry name" value="3-HYDROXYISOBUTYRATE DEHYDROGENASE-LIKE 1, MITOCHONDRIAL-RELATED"/>
    <property type="match status" value="1"/>
</dbReference>
<sequence>MKLGFIGFGEVGFEMSTGFKASGLEQIFVYDVMQGHDVYGPLVKERVEKSKVTLVSSSQEVLENVDVVFVAVPGSKALQTAKELVPFLKRSLLYVDVSASSPEVKRGIWESIKGTGVSFVDAAMLGSLPLYKNKVPTLASGNGSDLLLKLMVPYGMDIEKVSDTPGEATGIKFVRSIFMKGLPALMVEVLEAASIMKVDHLVLKSLAATMNACSFEQTLNRLVTGSAIHAERRAHEMKDVIGMLESIKVEPTMSKATFARLTWLASKNLKQKFGGNTPKEWQEVVKAWQ</sequence>
<evidence type="ECO:0000313" key="4">
    <source>
        <dbReference type="Proteomes" id="UP000199520"/>
    </source>
</evidence>
<dbReference type="GO" id="GO:0050661">
    <property type="term" value="F:NADP binding"/>
    <property type="evidence" value="ECO:0007669"/>
    <property type="project" value="InterPro"/>
</dbReference>
<dbReference type="InterPro" id="IPR008927">
    <property type="entry name" value="6-PGluconate_DH-like_C_sf"/>
</dbReference>
<dbReference type="Gene3D" id="1.10.1040.10">
    <property type="entry name" value="N-(1-d-carboxylethyl)-l-norvaline Dehydrogenase, domain 2"/>
    <property type="match status" value="1"/>
</dbReference>
<dbReference type="OrthoDB" id="4333at2"/>
<dbReference type="SUPFAM" id="SSF51735">
    <property type="entry name" value="NAD(P)-binding Rossmann-fold domains"/>
    <property type="match status" value="1"/>
</dbReference>
<feature type="domain" description="6-phosphogluconate dehydrogenase NADP-binding" evidence="1">
    <location>
        <begin position="2"/>
        <end position="127"/>
    </location>
</feature>
<evidence type="ECO:0000313" key="3">
    <source>
        <dbReference type="EMBL" id="SFL74954.1"/>
    </source>
</evidence>
<dbReference type="InterPro" id="IPR036291">
    <property type="entry name" value="NAD(P)-bd_dom_sf"/>
</dbReference>
<dbReference type="Gene3D" id="3.40.50.720">
    <property type="entry name" value="NAD(P)-binding Rossmann-like Domain"/>
    <property type="match status" value="1"/>
</dbReference>
<dbReference type="PANTHER" id="PTHR43060:SF15">
    <property type="entry name" value="3-HYDROXYISOBUTYRATE DEHYDROGENASE-LIKE 1, MITOCHONDRIAL-RELATED"/>
    <property type="match status" value="1"/>
</dbReference>
<gene>
    <name evidence="3" type="ORF">SAMN04490355_101641</name>
</gene>
<dbReference type="InterPro" id="IPR015814">
    <property type="entry name" value="Pgluconate_DH_NAD-bd_C"/>
</dbReference>
<keyword evidence="4" id="KW-1185">Reference proteome</keyword>
<dbReference type="Proteomes" id="UP000199520">
    <property type="component" value="Unassembled WGS sequence"/>
</dbReference>
<name>A0A1I4K888_9FIRM</name>
<reference evidence="4" key="1">
    <citation type="submission" date="2016-10" db="EMBL/GenBank/DDBJ databases">
        <authorList>
            <person name="Varghese N."/>
            <person name="Submissions S."/>
        </authorList>
    </citation>
    <scope>NUCLEOTIDE SEQUENCE [LARGE SCALE GENOMIC DNA]</scope>
    <source>
        <strain evidence="4">DSM 13327</strain>
    </source>
</reference>
<evidence type="ECO:0000259" key="1">
    <source>
        <dbReference type="Pfam" id="PF03446"/>
    </source>
</evidence>
<feature type="domain" description="Phosphogluconate dehydrogenase NAD-binding putative C-terminal" evidence="2">
    <location>
        <begin position="196"/>
        <end position="263"/>
    </location>
</feature>
<proteinExistence type="predicted"/>
<evidence type="ECO:0000259" key="2">
    <source>
        <dbReference type="Pfam" id="PF09130"/>
    </source>
</evidence>
<dbReference type="AlphaFoldDB" id="A0A1I4K888"/>
<dbReference type="Pfam" id="PF09130">
    <property type="entry name" value="DUF1932"/>
    <property type="match status" value="1"/>
</dbReference>
<dbReference type="RefSeq" id="WP_090936383.1">
    <property type="nucleotide sequence ID" value="NZ_FOTS01000016.1"/>
</dbReference>
<dbReference type="SUPFAM" id="SSF48179">
    <property type="entry name" value="6-phosphogluconate dehydrogenase C-terminal domain-like"/>
    <property type="match status" value="1"/>
</dbReference>
<protein>
    <submittedName>
        <fullName evidence="3">3-hydroxyisobutyrate dehydrogenase</fullName>
    </submittedName>
</protein>
<dbReference type="Pfam" id="PF03446">
    <property type="entry name" value="NAD_binding_2"/>
    <property type="match status" value="1"/>
</dbReference>
<dbReference type="InterPro" id="IPR006115">
    <property type="entry name" value="6PGDH_NADP-bd"/>
</dbReference>